<dbReference type="InterPro" id="IPR050331">
    <property type="entry name" value="Zinc_finger"/>
</dbReference>
<keyword evidence="4" id="KW-0862">Zinc</keyword>
<dbReference type="FunFam" id="3.30.160.60:FF:000100">
    <property type="entry name" value="Zinc finger 45-like"/>
    <property type="match status" value="1"/>
</dbReference>
<keyword evidence="2" id="KW-0677">Repeat</keyword>
<dbReference type="HOGENOM" id="CLU_031986_0_0_1"/>
<protein>
    <recommendedName>
        <fullName evidence="7">C2H2-type domain-containing protein</fullName>
    </recommendedName>
</protein>
<name>G2R3N0_THETT</name>
<evidence type="ECO:0000256" key="4">
    <source>
        <dbReference type="ARBA" id="ARBA00022833"/>
    </source>
</evidence>
<dbReference type="InterPro" id="IPR013087">
    <property type="entry name" value="Znf_C2H2_type"/>
</dbReference>
<dbReference type="Proteomes" id="UP000008181">
    <property type="component" value="Chromosome 2"/>
</dbReference>
<dbReference type="PROSITE" id="PS00028">
    <property type="entry name" value="ZINC_FINGER_C2H2_1"/>
    <property type="match status" value="1"/>
</dbReference>
<dbReference type="PANTHER" id="PTHR16515">
    <property type="entry name" value="PR DOMAIN ZINC FINGER PROTEIN"/>
    <property type="match status" value="1"/>
</dbReference>
<gene>
    <name evidence="8" type="ORF">THITE_2111805</name>
</gene>
<feature type="region of interest" description="Disordered" evidence="6">
    <location>
        <begin position="1"/>
        <end position="309"/>
    </location>
</feature>
<keyword evidence="3 5" id="KW-0863">Zinc-finger</keyword>
<dbReference type="AlphaFoldDB" id="G2R3N0"/>
<feature type="compositionally biased region" description="Polar residues" evidence="6">
    <location>
        <begin position="102"/>
        <end position="112"/>
    </location>
</feature>
<evidence type="ECO:0000256" key="2">
    <source>
        <dbReference type="ARBA" id="ARBA00022737"/>
    </source>
</evidence>
<dbReference type="EMBL" id="CP003010">
    <property type="protein sequence ID" value="AEO65130.1"/>
    <property type="molecule type" value="Genomic_DNA"/>
</dbReference>
<dbReference type="eggNOG" id="KOG1721">
    <property type="taxonomic scope" value="Eukaryota"/>
</dbReference>
<dbReference type="FunFam" id="3.30.160.60:FF:000016">
    <property type="entry name" value="zinc finger protein 37 homolog"/>
    <property type="match status" value="1"/>
</dbReference>
<accession>G2R3N0</accession>
<dbReference type="GO" id="GO:0010468">
    <property type="term" value="P:regulation of gene expression"/>
    <property type="evidence" value="ECO:0007669"/>
    <property type="project" value="TreeGrafter"/>
</dbReference>
<dbReference type="OrthoDB" id="8922241at2759"/>
<dbReference type="PANTHER" id="PTHR16515:SF58">
    <property type="entry name" value="ZINC FINGER PROTEIN 22"/>
    <property type="match status" value="1"/>
</dbReference>
<dbReference type="RefSeq" id="XP_003651466.1">
    <property type="nucleotide sequence ID" value="XM_003651418.1"/>
</dbReference>
<proteinExistence type="predicted"/>
<organism evidence="8 9">
    <name type="scientific">Thermothielavioides terrestris (strain ATCC 38088 / NRRL 8126)</name>
    <name type="common">Thielavia terrestris</name>
    <dbReference type="NCBI Taxonomy" id="578455"/>
    <lineage>
        <taxon>Eukaryota</taxon>
        <taxon>Fungi</taxon>
        <taxon>Dikarya</taxon>
        <taxon>Ascomycota</taxon>
        <taxon>Pezizomycotina</taxon>
        <taxon>Sordariomycetes</taxon>
        <taxon>Sordariomycetidae</taxon>
        <taxon>Sordariales</taxon>
        <taxon>Chaetomiaceae</taxon>
        <taxon>Thermothielavioides</taxon>
        <taxon>Thermothielavioides terrestris</taxon>
    </lineage>
</organism>
<evidence type="ECO:0000313" key="9">
    <source>
        <dbReference type="Proteomes" id="UP000008181"/>
    </source>
</evidence>
<dbReference type="SMR" id="G2R3N0"/>
<evidence type="ECO:0000256" key="1">
    <source>
        <dbReference type="ARBA" id="ARBA00022723"/>
    </source>
</evidence>
<evidence type="ECO:0000259" key="7">
    <source>
        <dbReference type="PROSITE" id="PS50157"/>
    </source>
</evidence>
<evidence type="ECO:0000256" key="5">
    <source>
        <dbReference type="PROSITE-ProRule" id="PRU00042"/>
    </source>
</evidence>
<dbReference type="GO" id="GO:0005634">
    <property type="term" value="C:nucleus"/>
    <property type="evidence" value="ECO:0007669"/>
    <property type="project" value="TreeGrafter"/>
</dbReference>
<feature type="compositionally biased region" description="Low complexity" evidence="6">
    <location>
        <begin position="113"/>
        <end position="123"/>
    </location>
</feature>
<feature type="compositionally biased region" description="Polar residues" evidence="6">
    <location>
        <begin position="151"/>
        <end position="174"/>
    </location>
</feature>
<keyword evidence="9" id="KW-1185">Reference proteome</keyword>
<dbReference type="PROSITE" id="PS50157">
    <property type="entry name" value="ZINC_FINGER_C2H2_2"/>
    <property type="match status" value="2"/>
</dbReference>
<feature type="domain" description="C2H2-type" evidence="7">
    <location>
        <begin position="382"/>
        <end position="409"/>
    </location>
</feature>
<sequence length="476" mass="48694">MTTSASEKIFGGRPSSLTRAGPPPPFLSDSSTPVPSFSNSTSTRETTSAPGAPSTSILTPSGAVSDGFPPSGSHGSGSQSSQPGGQPLYYSGHMTGSWPTPGLSQPSAYTYTNSNPGNPSSGPLSQQTYSRAPAPYPSASSPSLQHFPGRSASSAPNGETLPATQSYQEQQQAFPSPVSAGAGAGGGGGSLASPLSTQGHSGNQPPGLAQPILGNHSTSLARQPASAQNAPGGGTGTTQEGSSYRQPPTPNNYYPPSSAPQQQPFPSYVSPATQPSPTTVSPTAASSAVPRGPSSIPPMAPPVQFSGGRAHPVPSMASYASYSPVPGPVLSNMHHPGAPLAMVGGMAGLPSYSHHPGLAPHHPHHLYVHHSGAPPPQSERPFKCNECAQAFNRNHDLKRHQRIHMAVKPFGCSDCEKRFSRKDALKRHRLVKGCGGSTTSEITGATAGSKDGSSHNRGAIAGGDREGSPREPEREV</sequence>
<evidence type="ECO:0000313" key="8">
    <source>
        <dbReference type="EMBL" id="AEO65130.1"/>
    </source>
</evidence>
<evidence type="ECO:0000256" key="3">
    <source>
        <dbReference type="ARBA" id="ARBA00022771"/>
    </source>
</evidence>
<feature type="domain" description="C2H2-type" evidence="7">
    <location>
        <begin position="410"/>
        <end position="429"/>
    </location>
</feature>
<feature type="compositionally biased region" description="Basic and acidic residues" evidence="6">
    <location>
        <begin position="463"/>
        <end position="476"/>
    </location>
</feature>
<dbReference type="InterPro" id="IPR036236">
    <property type="entry name" value="Znf_C2H2_sf"/>
</dbReference>
<dbReference type="KEGG" id="ttt:THITE_2111805"/>
<feature type="compositionally biased region" description="Polar residues" evidence="6">
    <location>
        <begin position="28"/>
        <end position="59"/>
    </location>
</feature>
<feature type="region of interest" description="Disordered" evidence="6">
    <location>
        <begin position="434"/>
        <end position="476"/>
    </location>
</feature>
<keyword evidence="1" id="KW-0479">Metal-binding</keyword>
<feature type="compositionally biased region" description="Low complexity" evidence="6">
    <location>
        <begin position="251"/>
        <end position="290"/>
    </location>
</feature>
<evidence type="ECO:0000256" key="6">
    <source>
        <dbReference type="SAM" id="MobiDB-lite"/>
    </source>
</evidence>
<feature type="compositionally biased region" description="Low complexity" evidence="6">
    <location>
        <begin position="67"/>
        <end position="87"/>
    </location>
</feature>
<feature type="compositionally biased region" description="Polar residues" evidence="6">
    <location>
        <begin position="215"/>
        <end position="229"/>
    </location>
</feature>
<dbReference type="GeneID" id="11520459"/>
<dbReference type="Pfam" id="PF00096">
    <property type="entry name" value="zf-C2H2"/>
    <property type="match status" value="2"/>
</dbReference>
<dbReference type="SUPFAM" id="SSF57667">
    <property type="entry name" value="beta-beta-alpha zinc fingers"/>
    <property type="match status" value="1"/>
</dbReference>
<dbReference type="Gene3D" id="3.30.160.60">
    <property type="entry name" value="Classic Zinc Finger"/>
    <property type="match status" value="2"/>
</dbReference>
<reference evidence="8 9" key="1">
    <citation type="journal article" date="2011" name="Nat. Biotechnol.">
        <title>Comparative genomic analysis of the thermophilic biomass-degrading fungi Myceliophthora thermophila and Thielavia terrestris.</title>
        <authorList>
            <person name="Berka R.M."/>
            <person name="Grigoriev I.V."/>
            <person name="Otillar R."/>
            <person name="Salamov A."/>
            <person name="Grimwood J."/>
            <person name="Reid I."/>
            <person name="Ishmael N."/>
            <person name="John T."/>
            <person name="Darmond C."/>
            <person name="Moisan M.-C."/>
            <person name="Henrissat B."/>
            <person name="Coutinho P.M."/>
            <person name="Lombard V."/>
            <person name="Natvig D.O."/>
            <person name="Lindquist E."/>
            <person name="Schmutz J."/>
            <person name="Lucas S."/>
            <person name="Harris P."/>
            <person name="Powlowski J."/>
            <person name="Bellemare A."/>
            <person name="Taylor D."/>
            <person name="Butler G."/>
            <person name="de Vries R.P."/>
            <person name="Allijn I.E."/>
            <person name="van den Brink J."/>
            <person name="Ushinsky S."/>
            <person name="Storms R."/>
            <person name="Powell A.J."/>
            <person name="Paulsen I.T."/>
            <person name="Elbourne L.D.H."/>
            <person name="Baker S.E."/>
            <person name="Magnuson J."/>
            <person name="LaBoissiere S."/>
            <person name="Clutterbuck A.J."/>
            <person name="Martinez D."/>
            <person name="Wogulis M."/>
            <person name="de Leon A.L."/>
            <person name="Rey M.W."/>
            <person name="Tsang A."/>
        </authorList>
    </citation>
    <scope>NUCLEOTIDE SEQUENCE [LARGE SCALE GENOMIC DNA]</scope>
    <source>
        <strain evidence="9">ATCC 38088 / NRRL 8126</strain>
    </source>
</reference>
<dbReference type="GO" id="GO:0008270">
    <property type="term" value="F:zinc ion binding"/>
    <property type="evidence" value="ECO:0007669"/>
    <property type="project" value="UniProtKB-KW"/>
</dbReference>
<dbReference type="SMART" id="SM00355">
    <property type="entry name" value="ZnF_C2H2"/>
    <property type="match status" value="2"/>
</dbReference>